<proteinExistence type="predicted"/>
<reference evidence="1" key="2">
    <citation type="journal article" date="2015" name="Data Brief">
        <title>Shoot transcriptome of the giant reed, Arundo donax.</title>
        <authorList>
            <person name="Barrero R.A."/>
            <person name="Guerrero F.D."/>
            <person name="Moolhuijzen P."/>
            <person name="Goolsby J.A."/>
            <person name="Tidwell J."/>
            <person name="Bellgard S.E."/>
            <person name="Bellgard M.I."/>
        </authorList>
    </citation>
    <scope>NUCLEOTIDE SEQUENCE</scope>
    <source>
        <tissue evidence="1">Shoot tissue taken approximately 20 cm above the soil surface</tissue>
    </source>
</reference>
<dbReference type="AlphaFoldDB" id="A0A0A9FVF6"/>
<accession>A0A0A9FVF6</accession>
<organism evidence="1">
    <name type="scientific">Arundo donax</name>
    <name type="common">Giant reed</name>
    <name type="synonym">Donax arundinaceus</name>
    <dbReference type="NCBI Taxonomy" id="35708"/>
    <lineage>
        <taxon>Eukaryota</taxon>
        <taxon>Viridiplantae</taxon>
        <taxon>Streptophyta</taxon>
        <taxon>Embryophyta</taxon>
        <taxon>Tracheophyta</taxon>
        <taxon>Spermatophyta</taxon>
        <taxon>Magnoliopsida</taxon>
        <taxon>Liliopsida</taxon>
        <taxon>Poales</taxon>
        <taxon>Poaceae</taxon>
        <taxon>PACMAD clade</taxon>
        <taxon>Arundinoideae</taxon>
        <taxon>Arundineae</taxon>
        <taxon>Arundo</taxon>
    </lineage>
</organism>
<dbReference type="EMBL" id="GBRH01181654">
    <property type="protein sequence ID" value="JAE16242.1"/>
    <property type="molecule type" value="Transcribed_RNA"/>
</dbReference>
<protein>
    <submittedName>
        <fullName evidence="1">Uncharacterized protein</fullName>
    </submittedName>
</protein>
<name>A0A0A9FVF6_ARUDO</name>
<sequence>MQVNNFFKEKISNMNSIITFMTWYKVCHLRKSIHHNKNAIPHPLCPRQS</sequence>
<evidence type="ECO:0000313" key="1">
    <source>
        <dbReference type="EMBL" id="JAE16242.1"/>
    </source>
</evidence>
<reference evidence="1" key="1">
    <citation type="submission" date="2014-09" db="EMBL/GenBank/DDBJ databases">
        <authorList>
            <person name="Magalhaes I.L.F."/>
            <person name="Oliveira U."/>
            <person name="Santos F.R."/>
            <person name="Vidigal T.H.D.A."/>
            <person name="Brescovit A.D."/>
            <person name="Santos A.J."/>
        </authorList>
    </citation>
    <scope>NUCLEOTIDE SEQUENCE</scope>
    <source>
        <tissue evidence="1">Shoot tissue taken approximately 20 cm above the soil surface</tissue>
    </source>
</reference>